<keyword evidence="3" id="KW-1185">Reference proteome</keyword>
<feature type="coiled-coil region" evidence="1">
    <location>
        <begin position="3"/>
        <end position="37"/>
    </location>
</feature>
<proteinExistence type="predicted"/>
<dbReference type="EMBL" id="JANCLT010000004">
    <property type="protein sequence ID" value="MCP8968848.1"/>
    <property type="molecule type" value="Genomic_DNA"/>
</dbReference>
<keyword evidence="1" id="KW-0175">Coiled coil</keyword>
<accession>A0AA42BSV7</accession>
<name>A0AA42BSV7_9BACI</name>
<sequence length="134" mass="15984">MNREQYNVIKMQLEREKEKVLAEISALTREKRFIEQRKSYEIQVFCSRSQNTGTVAAGMLAAPSFSPERLKDLDKKLGKAVEFIQRNERELEQLKEKERTIDDLYREHERQRQDKENKQEEKVLLDLKMALAVR</sequence>
<comment type="caution">
    <text evidence="2">The sequence shown here is derived from an EMBL/GenBank/DDBJ whole genome shotgun (WGS) entry which is preliminary data.</text>
</comment>
<dbReference type="Proteomes" id="UP001156102">
    <property type="component" value="Unassembled WGS sequence"/>
</dbReference>
<protein>
    <submittedName>
        <fullName evidence="2">Cytoplasmic protein</fullName>
    </submittedName>
</protein>
<organism evidence="2 3">
    <name type="scientific">Ectobacillus ponti</name>
    <dbReference type="NCBI Taxonomy" id="2961894"/>
    <lineage>
        <taxon>Bacteria</taxon>
        <taxon>Bacillati</taxon>
        <taxon>Bacillota</taxon>
        <taxon>Bacilli</taxon>
        <taxon>Bacillales</taxon>
        <taxon>Bacillaceae</taxon>
        <taxon>Ectobacillus</taxon>
    </lineage>
</organism>
<dbReference type="RefSeq" id="WP_254758759.1">
    <property type="nucleotide sequence ID" value="NZ_JANCLT010000004.1"/>
</dbReference>
<dbReference type="AlphaFoldDB" id="A0AA42BSV7"/>
<reference evidence="2" key="1">
    <citation type="submission" date="2022-07" db="EMBL/GenBank/DDBJ databases">
        <authorList>
            <person name="Li W.-J."/>
            <person name="Deng Q.-Q."/>
        </authorList>
    </citation>
    <scope>NUCLEOTIDE SEQUENCE</scope>
    <source>
        <strain evidence="2">SYSU M60031</strain>
    </source>
</reference>
<gene>
    <name evidence="2" type="ORF">NK662_09890</name>
</gene>
<evidence type="ECO:0000313" key="2">
    <source>
        <dbReference type="EMBL" id="MCP8968848.1"/>
    </source>
</evidence>
<evidence type="ECO:0000313" key="3">
    <source>
        <dbReference type="Proteomes" id="UP001156102"/>
    </source>
</evidence>
<feature type="coiled-coil region" evidence="1">
    <location>
        <begin position="77"/>
        <end position="121"/>
    </location>
</feature>
<evidence type="ECO:0000256" key="1">
    <source>
        <dbReference type="SAM" id="Coils"/>
    </source>
</evidence>